<dbReference type="Proteomes" id="UP001249851">
    <property type="component" value="Unassembled WGS sequence"/>
</dbReference>
<protein>
    <recommendedName>
        <fullName evidence="4">Reverse transcriptase domain-containing protein</fullName>
    </recommendedName>
</protein>
<keyword evidence="3" id="KW-1185">Reference proteome</keyword>
<gene>
    <name evidence="2" type="ORF">P5673_001785</name>
</gene>
<reference evidence="2" key="1">
    <citation type="journal article" date="2023" name="G3 (Bethesda)">
        <title>Whole genome assembly and annotation of the endangered Caribbean coral Acropora cervicornis.</title>
        <authorList>
            <person name="Selwyn J.D."/>
            <person name="Vollmer S.V."/>
        </authorList>
    </citation>
    <scope>NUCLEOTIDE SEQUENCE</scope>
    <source>
        <strain evidence="2">K2</strain>
    </source>
</reference>
<evidence type="ECO:0000313" key="2">
    <source>
        <dbReference type="EMBL" id="KAK2572798.1"/>
    </source>
</evidence>
<comment type="caution">
    <text evidence="2">The sequence shown here is derived from an EMBL/GenBank/DDBJ whole genome shotgun (WGS) entry which is preliminary data.</text>
</comment>
<sequence length="352" mass="39971">MLSSKVQLCFRCTRTTSVKRPFKRQWSLLLEEKHQKLRAEFESTFHNRYAALAALQDDPETDTYSALSQAALETGETILPPTPRQNRRIPWNDADIQALREKKRLAKNKSDKQKLSHQLSDLYAGKVTKYIDEQCKIVEAAHPAAEYRVAWKAVKEISGNRKPNPPRIIGGSPQERRERRQIHFQTLLNVHRPNQDSSQAEFNPTPVSDLLPISTDSISPKNSIRHSRSSGTKHLAMTKSQQNSSNSESLAAQLLNIMNLAFETRTAPREWTKSVIIPIPKQGDLTDPANFRGISLTSLAAKTYNRILIDRVKPHVDPLLRKNLNGFRQGRSIVPFECYIGGDRVMLEGVEF</sequence>
<name>A0AAD9R4N7_ACRCE</name>
<feature type="compositionally biased region" description="Polar residues" evidence="1">
    <location>
        <begin position="195"/>
        <end position="206"/>
    </location>
</feature>
<dbReference type="AlphaFoldDB" id="A0AAD9R4N7"/>
<dbReference type="PANTHER" id="PTHR47510:SF3">
    <property type="entry name" value="ENDO_EXONUCLEASE_PHOSPHATASE DOMAIN-CONTAINING PROTEIN"/>
    <property type="match status" value="1"/>
</dbReference>
<feature type="region of interest" description="Disordered" evidence="1">
    <location>
        <begin position="158"/>
        <end position="177"/>
    </location>
</feature>
<feature type="region of interest" description="Disordered" evidence="1">
    <location>
        <begin position="189"/>
        <end position="233"/>
    </location>
</feature>
<evidence type="ECO:0000313" key="3">
    <source>
        <dbReference type="Proteomes" id="UP001249851"/>
    </source>
</evidence>
<reference evidence="2" key="2">
    <citation type="journal article" date="2023" name="Science">
        <title>Genomic signatures of disease resistance in endangered staghorn corals.</title>
        <authorList>
            <person name="Vollmer S.V."/>
            <person name="Selwyn J.D."/>
            <person name="Despard B.A."/>
            <person name="Roesel C.L."/>
        </authorList>
    </citation>
    <scope>NUCLEOTIDE SEQUENCE</scope>
    <source>
        <strain evidence="2">K2</strain>
    </source>
</reference>
<evidence type="ECO:0008006" key="4">
    <source>
        <dbReference type="Google" id="ProtNLM"/>
    </source>
</evidence>
<accession>A0AAD9R4N7</accession>
<evidence type="ECO:0000256" key="1">
    <source>
        <dbReference type="SAM" id="MobiDB-lite"/>
    </source>
</evidence>
<organism evidence="2 3">
    <name type="scientific">Acropora cervicornis</name>
    <name type="common">Staghorn coral</name>
    <dbReference type="NCBI Taxonomy" id="6130"/>
    <lineage>
        <taxon>Eukaryota</taxon>
        <taxon>Metazoa</taxon>
        <taxon>Cnidaria</taxon>
        <taxon>Anthozoa</taxon>
        <taxon>Hexacorallia</taxon>
        <taxon>Scleractinia</taxon>
        <taxon>Astrocoeniina</taxon>
        <taxon>Acroporidae</taxon>
        <taxon>Acropora</taxon>
    </lineage>
</organism>
<dbReference type="PANTHER" id="PTHR47510">
    <property type="entry name" value="REVERSE TRANSCRIPTASE DOMAIN-CONTAINING PROTEIN"/>
    <property type="match status" value="1"/>
</dbReference>
<dbReference type="EMBL" id="JARQWQ010000003">
    <property type="protein sequence ID" value="KAK2572798.1"/>
    <property type="molecule type" value="Genomic_DNA"/>
</dbReference>
<proteinExistence type="predicted"/>